<feature type="compositionally biased region" description="Basic residues" evidence="6">
    <location>
        <begin position="1"/>
        <end position="15"/>
    </location>
</feature>
<dbReference type="Pfam" id="PF06738">
    <property type="entry name" value="ThrE"/>
    <property type="match status" value="1"/>
</dbReference>
<evidence type="ECO:0000256" key="4">
    <source>
        <dbReference type="ARBA" id="ARBA00023136"/>
    </source>
</evidence>
<dbReference type="PANTHER" id="PTHR31082">
    <property type="entry name" value="PHEROMONE-REGULATED MEMBRANE PROTEIN 10"/>
    <property type="match status" value="1"/>
</dbReference>
<dbReference type="InterPro" id="IPR010619">
    <property type="entry name" value="ThrE-like_N"/>
</dbReference>
<feature type="transmembrane region" description="Helical" evidence="7">
    <location>
        <begin position="276"/>
        <end position="296"/>
    </location>
</feature>
<feature type="transmembrane region" description="Helical" evidence="7">
    <location>
        <begin position="383"/>
        <end position="403"/>
    </location>
</feature>
<feature type="transmembrane region" description="Helical" evidence="7">
    <location>
        <begin position="308"/>
        <end position="325"/>
    </location>
</feature>
<feature type="transmembrane region" description="Helical" evidence="7">
    <location>
        <begin position="209"/>
        <end position="228"/>
    </location>
</feature>
<feature type="transmembrane region" description="Helical" evidence="7">
    <location>
        <begin position="332"/>
        <end position="353"/>
    </location>
</feature>
<feature type="region of interest" description="Disordered" evidence="6">
    <location>
        <begin position="1"/>
        <end position="39"/>
    </location>
</feature>
<dbReference type="PANTHER" id="PTHR31082:SF4">
    <property type="entry name" value="PHEROMONE-REGULATED MEMBRANE PROTEIN 10"/>
    <property type="match status" value="1"/>
</dbReference>
<evidence type="ECO:0000256" key="1">
    <source>
        <dbReference type="ARBA" id="ARBA00004141"/>
    </source>
</evidence>
<evidence type="ECO:0000259" key="9">
    <source>
        <dbReference type="Pfam" id="PF12821"/>
    </source>
</evidence>
<evidence type="ECO:0000256" key="6">
    <source>
        <dbReference type="SAM" id="MobiDB-lite"/>
    </source>
</evidence>
<dbReference type="Proteomes" id="UP001597294">
    <property type="component" value="Unassembled WGS sequence"/>
</dbReference>
<evidence type="ECO:0000313" key="11">
    <source>
        <dbReference type="Proteomes" id="UP001597294"/>
    </source>
</evidence>
<organism evidence="10 11">
    <name type="scientific">Kiloniella antarctica</name>
    <dbReference type="NCBI Taxonomy" id="1550907"/>
    <lineage>
        <taxon>Bacteria</taxon>
        <taxon>Pseudomonadati</taxon>
        <taxon>Pseudomonadota</taxon>
        <taxon>Alphaproteobacteria</taxon>
        <taxon>Rhodospirillales</taxon>
        <taxon>Kiloniellaceae</taxon>
        <taxon>Kiloniella</taxon>
    </lineage>
</organism>
<name>A0ABW5BJ77_9PROT</name>
<keyword evidence="11" id="KW-1185">Reference proteome</keyword>
<dbReference type="RefSeq" id="WP_380250368.1">
    <property type="nucleotide sequence ID" value="NZ_JBHUII010000004.1"/>
</dbReference>
<sequence>MAKRTKSLSKSRKGQKPAGKSPSNKDSPSLGSQSRRITDDPTYEEACRFIIRLGTAVHGYGPSAARLESFLNRVTDALGYNGVFRSTPSEITFAFSQRDQLWQRTHIAPVPVGGYNMAKLAYVGDLVDKVVSGSLTLNQATLRLDEIDRMPSPWGVLTYALSFFLVGIGFSGLIQGNLWDIGLSGLLSLAVYLLVVLADRRGERFSDALPFVSAYFAGFCAAGIKLFLPEVNDSVITLSAIVILIPGFAVSAGIIEIVENHVVAGSARLMGGLVYLIKQFTGAWLGMATIGLLWTTETTVIDTGSSEIDTWVFIALLFLGLCFAYQTLLRDFIWVIISCALSYGGVIISSTLLSADLGTLFGAVIAGMFANTWVRLTGRPTSIVLIPAITVLVSGSIGFRGLIDAASGQTDQGMDQFMQMFIVALAISAGLLISNTILRPKATL</sequence>
<feature type="compositionally biased region" description="Polar residues" evidence="6">
    <location>
        <begin position="21"/>
        <end position="35"/>
    </location>
</feature>
<feature type="domain" description="Threonine/serine exporter-like N-terminal" evidence="8">
    <location>
        <begin position="48"/>
        <end position="288"/>
    </location>
</feature>
<evidence type="ECO:0000259" key="8">
    <source>
        <dbReference type="Pfam" id="PF06738"/>
    </source>
</evidence>
<feature type="domain" description="Threonine/Serine exporter ThrE" evidence="9">
    <location>
        <begin position="312"/>
        <end position="437"/>
    </location>
</feature>
<keyword evidence="2 7" id="KW-0812">Transmembrane</keyword>
<feature type="transmembrane region" description="Helical" evidence="7">
    <location>
        <begin position="156"/>
        <end position="175"/>
    </location>
</feature>
<dbReference type="InterPro" id="IPR024528">
    <property type="entry name" value="ThrE_2"/>
</dbReference>
<reference evidence="11" key="1">
    <citation type="journal article" date="2019" name="Int. J. Syst. Evol. Microbiol.">
        <title>The Global Catalogue of Microorganisms (GCM) 10K type strain sequencing project: providing services to taxonomists for standard genome sequencing and annotation.</title>
        <authorList>
            <consortium name="The Broad Institute Genomics Platform"/>
            <consortium name="The Broad Institute Genome Sequencing Center for Infectious Disease"/>
            <person name="Wu L."/>
            <person name="Ma J."/>
        </authorList>
    </citation>
    <scope>NUCLEOTIDE SEQUENCE [LARGE SCALE GENOMIC DNA]</scope>
    <source>
        <strain evidence="11">CGMCC 4.7192</strain>
    </source>
</reference>
<accession>A0ABW5BJ77</accession>
<evidence type="ECO:0000256" key="5">
    <source>
        <dbReference type="ARBA" id="ARBA00034125"/>
    </source>
</evidence>
<proteinExistence type="inferred from homology"/>
<evidence type="ECO:0000256" key="2">
    <source>
        <dbReference type="ARBA" id="ARBA00022692"/>
    </source>
</evidence>
<keyword evidence="4 7" id="KW-0472">Membrane</keyword>
<protein>
    <submittedName>
        <fullName evidence="10">Threonine/serine exporter ThrE family protein</fullName>
    </submittedName>
</protein>
<evidence type="ECO:0000256" key="3">
    <source>
        <dbReference type="ARBA" id="ARBA00022989"/>
    </source>
</evidence>
<feature type="transmembrane region" description="Helical" evidence="7">
    <location>
        <begin position="234"/>
        <end position="255"/>
    </location>
</feature>
<keyword evidence="3 7" id="KW-1133">Transmembrane helix</keyword>
<gene>
    <name evidence="10" type="ORF">ACFSKO_08260</name>
</gene>
<dbReference type="Pfam" id="PF12821">
    <property type="entry name" value="ThrE_2"/>
    <property type="match status" value="1"/>
</dbReference>
<dbReference type="EMBL" id="JBHUII010000004">
    <property type="protein sequence ID" value="MFD2205599.1"/>
    <property type="molecule type" value="Genomic_DNA"/>
</dbReference>
<evidence type="ECO:0000313" key="10">
    <source>
        <dbReference type="EMBL" id="MFD2205599.1"/>
    </source>
</evidence>
<comment type="caution">
    <text evidence="10">The sequence shown here is derived from an EMBL/GenBank/DDBJ whole genome shotgun (WGS) entry which is preliminary data.</text>
</comment>
<comment type="subcellular location">
    <subcellularLocation>
        <location evidence="1">Membrane</location>
        <topology evidence="1">Multi-pass membrane protein</topology>
    </subcellularLocation>
</comment>
<dbReference type="InterPro" id="IPR051361">
    <property type="entry name" value="ThrE/Ser_Exporter"/>
</dbReference>
<feature type="transmembrane region" description="Helical" evidence="7">
    <location>
        <begin position="418"/>
        <end position="438"/>
    </location>
</feature>
<feature type="transmembrane region" description="Helical" evidence="7">
    <location>
        <begin position="181"/>
        <end position="197"/>
    </location>
</feature>
<comment type="similarity">
    <text evidence="5">Belongs to the ThrE exporter (TC 2.A.79) family.</text>
</comment>
<evidence type="ECO:0000256" key="7">
    <source>
        <dbReference type="SAM" id="Phobius"/>
    </source>
</evidence>
<feature type="transmembrane region" description="Helical" evidence="7">
    <location>
        <begin position="359"/>
        <end position="376"/>
    </location>
</feature>